<dbReference type="GeneID" id="27359165"/>
<feature type="region of interest" description="Disordered" evidence="6">
    <location>
        <begin position="54"/>
        <end position="88"/>
    </location>
</feature>
<dbReference type="HOGENOM" id="CLU_023417_3_0_1"/>
<dbReference type="PROSITE" id="PS50048">
    <property type="entry name" value="ZN2_CY6_FUNGAL_2"/>
    <property type="match status" value="1"/>
</dbReference>
<dbReference type="AlphaFoldDB" id="A0A0D2BVU7"/>
<evidence type="ECO:0000256" key="4">
    <source>
        <dbReference type="ARBA" id="ARBA00023163"/>
    </source>
</evidence>
<dbReference type="PROSITE" id="PS00463">
    <property type="entry name" value="ZN2_CY6_FUNGAL_1"/>
    <property type="match status" value="1"/>
</dbReference>
<feature type="compositionally biased region" description="Low complexity" evidence="6">
    <location>
        <begin position="61"/>
        <end position="73"/>
    </location>
</feature>
<name>A0A0D2BVU7_9EURO</name>
<comment type="subcellular location">
    <subcellularLocation>
        <location evidence="1">Nucleus</location>
    </subcellularLocation>
</comment>
<dbReference type="GO" id="GO:0000981">
    <property type="term" value="F:DNA-binding transcription factor activity, RNA polymerase II-specific"/>
    <property type="evidence" value="ECO:0007669"/>
    <property type="project" value="InterPro"/>
</dbReference>
<evidence type="ECO:0000256" key="1">
    <source>
        <dbReference type="ARBA" id="ARBA00004123"/>
    </source>
</evidence>
<feature type="domain" description="Zn(2)-C6 fungal-type" evidence="7">
    <location>
        <begin position="13"/>
        <end position="43"/>
    </location>
</feature>
<dbReference type="PANTHER" id="PTHR37534:SF46">
    <property type="entry name" value="ZN(II)2CYS6 TRANSCRIPTION FACTOR (EUROFUNG)"/>
    <property type="match status" value="1"/>
</dbReference>
<proteinExistence type="predicted"/>
<dbReference type="GO" id="GO:0008270">
    <property type="term" value="F:zinc ion binding"/>
    <property type="evidence" value="ECO:0007669"/>
    <property type="project" value="InterPro"/>
</dbReference>
<dbReference type="GO" id="GO:0005634">
    <property type="term" value="C:nucleus"/>
    <property type="evidence" value="ECO:0007669"/>
    <property type="project" value="UniProtKB-SubCell"/>
</dbReference>
<dbReference type="STRING" id="215243.A0A0D2BVU7"/>
<evidence type="ECO:0000256" key="2">
    <source>
        <dbReference type="ARBA" id="ARBA00023015"/>
    </source>
</evidence>
<gene>
    <name evidence="8" type="ORF">PV06_07091</name>
</gene>
<evidence type="ECO:0000256" key="3">
    <source>
        <dbReference type="ARBA" id="ARBA00023125"/>
    </source>
</evidence>
<keyword evidence="3" id="KW-0238">DNA-binding</keyword>
<dbReference type="CDD" id="cd00067">
    <property type="entry name" value="GAL4"/>
    <property type="match status" value="1"/>
</dbReference>
<feature type="compositionally biased region" description="Polar residues" evidence="6">
    <location>
        <begin position="79"/>
        <end position="88"/>
    </location>
</feature>
<keyword evidence="5" id="KW-0539">Nucleus</keyword>
<dbReference type="OrthoDB" id="1919336at2759"/>
<keyword evidence="9" id="KW-1185">Reference proteome</keyword>
<evidence type="ECO:0000313" key="8">
    <source>
        <dbReference type="EMBL" id="KIW41542.1"/>
    </source>
</evidence>
<keyword evidence="2" id="KW-0805">Transcription regulation</keyword>
<evidence type="ECO:0000313" key="9">
    <source>
        <dbReference type="Proteomes" id="UP000053342"/>
    </source>
</evidence>
<dbReference type="VEuPathDB" id="FungiDB:PV06_07091"/>
<organism evidence="8 9">
    <name type="scientific">Exophiala oligosperma</name>
    <dbReference type="NCBI Taxonomy" id="215243"/>
    <lineage>
        <taxon>Eukaryota</taxon>
        <taxon>Fungi</taxon>
        <taxon>Dikarya</taxon>
        <taxon>Ascomycota</taxon>
        <taxon>Pezizomycotina</taxon>
        <taxon>Eurotiomycetes</taxon>
        <taxon>Chaetothyriomycetidae</taxon>
        <taxon>Chaetothyriales</taxon>
        <taxon>Herpotrichiellaceae</taxon>
        <taxon>Exophiala</taxon>
    </lineage>
</organism>
<dbReference type="InterPro" id="IPR001138">
    <property type="entry name" value="Zn2Cys6_DnaBD"/>
</dbReference>
<dbReference type="Proteomes" id="UP000053342">
    <property type="component" value="Unassembled WGS sequence"/>
</dbReference>
<sequence length="500" mass="56686">MAGHSAMLRTKTGCLTCRGRRKKCGEERPRCQKCIKSNRICSWPGKEELRDRRYTRALRVSASPPSTPGTTSSHEAPLSATNPLSKTRQPASTLCRELSINTDLFNSIKFKSDLEVDCMRNFFLDFLPLSLLSSAHSGFHSSYIPEIVHMLLEFDGLKDISVACGAARLHVATGNVQLHQAGFAYYSRAMSRINRALSNIDWSRDHYNDAIMTTINFLYIHGVFDKGTYKDIPKHVNGAIQLINLRCRNSKSSPLARPIHRILWESVLYQMFRQTVRHPFVIDFEPDLDFATKAEKLLRSLTFPDASPADNSPVIGFPLGLQKLIIEVVQLCKTPSRPEDRVLHRLHEEMEQWETSLPEEGCCVDEGSEADGTGIHIQETRSFYEHSTSLHILSVSLLLDWVSKSTAVSDPINHHLTPSGKSWQLSRALQIMQCPRIKEDWSKCYLGSWPALVFGYAVDSPEDVAVIRQDLQHRYQAIYSGEELSFLVELEEVWQKRGIL</sequence>
<dbReference type="Pfam" id="PF00172">
    <property type="entry name" value="Zn_clus"/>
    <property type="match status" value="1"/>
</dbReference>
<evidence type="ECO:0000256" key="6">
    <source>
        <dbReference type="SAM" id="MobiDB-lite"/>
    </source>
</evidence>
<dbReference type="Gene3D" id="4.10.240.10">
    <property type="entry name" value="Zn(2)-C6 fungal-type DNA-binding domain"/>
    <property type="match status" value="1"/>
</dbReference>
<keyword evidence="4" id="KW-0804">Transcription</keyword>
<dbReference type="RefSeq" id="XP_016261758.1">
    <property type="nucleotide sequence ID" value="XM_016408278.1"/>
</dbReference>
<reference evidence="8 9" key="1">
    <citation type="submission" date="2015-01" db="EMBL/GenBank/DDBJ databases">
        <title>The Genome Sequence of Exophiala oligosperma CBS72588.</title>
        <authorList>
            <consortium name="The Broad Institute Genomics Platform"/>
            <person name="Cuomo C."/>
            <person name="de Hoog S."/>
            <person name="Gorbushina A."/>
            <person name="Stielow B."/>
            <person name="Teixiera M."/>
            <person name="Abouelleil A."/>
            <person name="Chapman S.B."/>
            <person name="Priest M."/>
            <person name="Young S.K."/>
            <person name="Wortman J."/>
            <person name="Nusbaum C."/>
            <person name="Birren B."/>
        </authorList>
    </citation>
    <scope>NUCLEOTIDE SEQUENCE [LARGE SCALE GENOMIC DNA]</scope>
    <source>
        <strain evidence="8 9">CBS 72588</strain>
    </source>
</reference>
<dbReference type="PANTHER" id="PTHR37534">
    <property type="entry name" value="TRANSCRIPTIONAL ACTIVATOR PROTEIN UGA3"/>
    <property type="match status" value="1"/>
</dbReference>
<dbReference type="SMART" id="SM00066">
    <property type="entry name" value="GAL4"/>
    <property type="match status" value="1"/>
</dbReference>
<dbReference type="InterPro" id="IPR021858">
    <property type="entry name" value="Fun_TF"/>
</dbReference>
<evidence type="ECO:0000256" key="5">
    <source>
        <dbReference type="ARBA" id="ARBA00023242"/>
    </source>
</evidence>
<dbReference type="GO" id="GO:0003677">
    <property type="term" value="F:DNA binding"/>
    <property type="evidence" value="ECO:0007669"/>
    <property type="project" value="UniProtKB-KW"/>
</dbReference>
<dbReference type="InterPro" id="IPR036864">
    <property type="entry name" value="Zn2-C6_fun-type_DNA-bd_sf"/>
</dbReference>
<dbReference type="EMBL" id="KN847337">
    <property type="protein sequence ID" value="KIW41542.1"/>
    <property type="molecule type" value="Genomic_DNA"/>
</dbReference>
<protein>
    <recommendedName>
        <fullName evidence="7">Zn(2)-C6 fungal-type domain-containing protein</fullName>
    </recommendedName>
</protein>
<evidence type="ECO:0000259" key="7">
    <source>
        <dbReference type="PROSITE" id="PS50048"/>
    </source>
</evidence>
<dbReference type="Pfam" id="PF11951">
    <property type="entry name" value="Fungal_trans_2"/>
    <property type="match status" value="1"/>
</dbReference>
<dbReference type="SUPFAM" id="SSF57701">
    <property type="entry name" value="Zn2/Cys6 DNA-binding domain"/>
    <property type="match status" value="1"/>
</dbReference>
<accession>A0A0D2BVU7</accession>